<evidence type="ECO:0000256" key="5">
    <source>
        <dbReference type="PROSITE-ProRule" id="PRU00059"/>
    </source>
</evidence>
<evidence type="ECO:0000256" key="7">
    <source>
        <dbReference type="SAM" id="MobiDB-lite"/>
    </source>
</evidence>
<dbReference type="STRING" id="9838.ENSCDRP00005030358"/>
<evidence type="ECO:0000256" key="1">
    <source>
        <dbReference type="ARBA" id="ARBA00022659"/>
    </source>
</evidence>
<sequence>MGSSSLSQETPEDRVTMAPLNPAQLGEELHEPELEGTVPSAPQDSVAPSTLLPLPEELGTRHASPPRKKAPSLKQVNSARMQLRPKATSVAAVQRVGSQPASPGLGLLSSATEKPQPPGDLDHLASAEEETGTLSLEEPLWLERKESAVPTTPAPLQIAPFTSQSPLAHTLPQSPDPDAGAPAMPEEAHEAPPENASPMTLMDKGENELTGSASEESQETTTSTIITTTVITTEQAPGYIDSSDYPPLPLNSFLECTYNVTVYTGYGVELQVKSVNLSEGELLSIRGVDGPSLTVLANHTLLVEGQVIRSPTNTISVYFRTFQDDGLGTFQLHYQAFMLSCNFPRRPDYGDVTVMGLHSGGVAHFHCHLGYELQGAETLTCINASKPHWSSPEPVCSAPCGGAVHNATIGRVLSPSHSGSTNGSQLCVWMIEAPEGQKLHLHFERLSLHEKDRMMVYSGLTNKSALLYDSLQTESVPFEGLLSDGHTIRIEFTSDQARAASAFNIRFEAFEKGHCYEPYIQNGNFTTSDPTYNIGTVVEFTCDPGHSLEQGPAIIECINVRDPYWNDTEPLCRAMCGGELSAVAGVVLSPNWPEPYVEGEDCVWKIHVGEEKRIFLDIQL</sequence>
<feature type="domain" description="Sushi" evidence="9">
    <location>
        <begin position="513"/>
        <end position="574"/>
    </location>
</feature>
<feature type="region of interest" description="Disordered" evidence="7">
    <location>
        <begin position="166"/>
        <end position="223"/>
    </location>
</feature>
<dbReference type="Gene3D" id="2.60.120.290">
    <property type="entry name" value="Spermadhesin, CUB domain"/>
    <property type="match status" value="3"/>
</dbReference>
<dbReference type="PANTHER" id="PTHR45656">
    <property type="entry name" value="PROTEIN CBR-CLEC-78"/>
    <property type="match status" value="1"/>
</dbReference>
<dbReference type="CDD" id="cd00041">
    <property type="entry name" value="CUB"/>
    <property type="match status" value="3"/>
</dbReference>
<name>A0A5N4CA20_CAMDR</name>
<evidence type="ECO:0000256" key="6">
    <source>
        <dbReference type="PROSITE-ProRule" id="PRU00302"/>
    </source>
</evidence>
<evidence type="ECO:0000256" key="2">
    <source>
        <dbReference type="ARBA" id="ARBA00022729"/>
    </source>
</evidence>
<protein>
    <submittedName>
        <fullName evidence="10">Seizure 6-like protein</fullName>
    </submittedName>
</protein>
<evidence type="ECO:0000256" key="3">
    <source>
        <dbReference type="ARBA" id="ARBA00022737"/>
    </source>
</evidence>
<organism evidence="10 11">
    <name type="scientific">Camelus dromedarius</name>
    <name type="common">Dromedary</name>
    <name type="synonym">Arabian camel</name>
    <dbReference type="NCBI Taxonomy" id="9838"/>
    <lineage>
        <taxon>Eukaryota</taxon>
        <taxon>Metazoa</taxon>
        <taxon>Chordata</taxon>
        <taxon>Craniata</taxon>
        <taxon>Vertebrata</taxon>
        <taxon>Euteleostomi</taxon>
        <taxon>Mammalia</taxon>
        <taxon>Eutheria</taxon>
        <taxon>Laurasiatheria</taxon>
        <taxon>Artiodactyla</taxon>
        <taxon>Tylopoda</taxon>
        <taxon>Camelidae</taxon>
        <taxon>Camelus</taxon>
    </lineage>
</organism>
<dbReference type="SMART" id="SM00042">
    <property type="entry name" value="CUB"/>
    <property type="match status" value="2"/>
</dbReference>
<feature type="domain" description="Sushi" evidence="9">
    <location>
        <begin position="339"/>
        <end position="398"/>
    </location>
</feature>
<dbReference type="SMART" id="SM00032">
    <property type="entry name" value="CCP"/>
    <property type="match status" value="2"/>
</dbReference>
<dbReference type="FunFam" id="2.60.120.290:FF:000030">
    <property type="entry name" value="Seizure related 6 homolog like"/>
    <property type="match status" value="1"/>
</dbReference>
<keyword evidence="11" id="KW-1185">Reference proteome</keyword>
<keyword evidence="4 5" id="KW-1015">Disulfide bond</keyword>
<dbReference type="FunFam" id="2.10.70.10:FF:000025">
    <property type="entry name" value="seizure 6-like protein 2 isoform X2"/>
    <property type="match status" value="1"/>
</dbReference>
<dbReference type="SUPFAM" id="SSF57535">
    <property type="entry name" value="Complement control module/SCR domain"/>
    <property type="match status" value="2"/>
</dbReference>
<keyword evidence="3" id="KW-0677">Repeat</keyword>
<comment type="caution">
    <text evidence="6">Lacks conserved residue(s) required for the propagation of feature annotation.</text>
</comment>
<dbReference type="InterPro" id="IPR051277">
    <property type="entry name" value="SEZ6_CSMD_C4BPB_Regulators"/>
</dbReference>
<feature type="domain" description="CUB" evidence="8">
    <location>
        <begin position="400"/>
        <end position="510"/>
    </location>
</feature>
<dbReference type="Gene3D" id="2.10.70.10">
    <property type="entry name" value="Complement Module, domain 1"/>
    <property type="match status" value="2"/>
</dbReference>
<dbReference type="Proteomes" id="UP000299084">
    <property type="component" value="Unassembled WGS sequence"/>
</dbReference>
<feature type="disulfide bond" evidence="5">
    <location>
        <begin position="400"/>
        <end position="427"/>
    </location>
</feature>
<dbReference type="Pfam" id="PF00084">
    <property type="entry name" value="Sushi"/>
    <property type="match status" value="2"/>
</dbReference>
<feature type="region of interest" description="Disordered" evidence="7">
    <location>
        <begin position="1"/>
        <end position="140"/>
    </location>
</feature>
<feature type="compositionally biased region" description="Low complexity" evidence="7">
    <location>
        <begin position="210"/>
        <end position="223"/>
    </location>
</feature>
<dbReference type="GO" id="GO:0043025">
    <property type="term" value="C:neuronal cell body"/>
    <property type="evidence" value="ECO:0007669"/>
    <property type="project" value="TreeGrafter"/>
</dbReference>
<proteinExistence type="predicted"/>
<dbReference type="CDD" id="cd00033">
    <property type="entry name" value="CCP"/>
    <property type="match status" value="2"/>
</dbReference>
<keyword evidence="2" id="KW-0732">Signal</keyword>
<dbReference type="Pfam" id="PF00431">
    <property type="entry name" value="CUB"/>
    <property type="match status" value="2"/>
</dbReference>
<dbReference type="InterPro" id="IPR035976">
    <property type="entry name" value="Sushi/SCR/CCP_sf"/>
</dbReference>
<dbReference type="SUPFAM" id="SSF49854">
    <property type="entry name" value="Spermadhesin, CUB domain"/>
    <property type="match status" value="3"/>
</dbReference>
<dbReference type="PROSITE" id="PS01180">
    <property type="entry name" value="CUB"/>
    <property type="match status" value="2"/>
</dbReference>
<dbReference type="InterPro" id="IPR000859">
    <property type="entry name" value="CUB_dom"/>
</dbReference>
<evidence type="ECO:0000313" key="11">
    <source>
        <dbReference type="Proteomes" id="UP000299084"/>
    </source>
</evidence>
<evidence type="ECO:0000256" key="4">
    <source>
        <dbReference type="ARBA" id="ARBA00023157"/>
    </source>
</evidence>
<dbReference type="PROSITE" id="PS50923">
    <property type="entry name" value="SUSHI"/>
    <property type="match status" value="2"/>
</dbReference>
<reference evidence="10 11" key="1">
    <citation type="journal article" date="2019" name="Mol. Ecol. Resour.">
        <title>Improving Illumina assemblies with Hi-C and long reads: an example with the North African dromedary.</title>
        <authorList>
            <person name="Elbers J.P."/>
            <person name="Rogers M.F."/>
            <person name="Perelman P.L."/>
            <person name="Proskuryakova A.A."/>
            <person name="Serdyukova N.A."/>
            <person name="Johnson W.E."/>
            <person name="Horin P."/>
            <person name="Corander J."/>
            <person name="Murphy D."/>
            <person name="Burger P.A."/>
        </authorList>
    </citation>
    <scope>NUCLEOTIDE SEQUENCE [LARGE SCALE GENOMIC DNA]</scope>
    <source>
        <strain evidence="10">Drom800</strain>
        <tissue evidence="10">Blood</tissue>
    </source>
</reference>
<dbReference type="InterPro" id="IPR035914">
    <property type="entry name" value="Sperma_CUB_dom_sf"/>
</dbReference>
<dbReference type="PANTHER" id="PTHR45656:SF8">
    <property type="entry name" value="SEIZURE 6-LIKE PROTEIN"/>
    <property type="match status" value="1"/>
</dbReference>
<dbReference type="AlphaFoldDB" id="A0A5N4CA20"/>
<dbReference type="GO" id="GO:0090036">
    <property type="term" value="P:regulation of protein kinase C signaling"/>
    <property type="evidence" value="ECO:0007669"/>
    <property type="project" value="TreeGrafter"/>
</dbReference>
<keyword evidence="1 6" id="KW-0768">Sushi</keyword>
<gene>
    <name evidence="10" type="ORF">Cadr_000028171</name>
</gene>
<dbReference type="GO" id="GO:0005783">
    <property type="term" value="C:endoplasmic reticulum"/>
    <property type="evidence" value="ECO:0007669"/>
    <property type="project" value="TreeGrafter"/>
</dbReference>
<comment type="caution">
    <text evidence="10">The sequence shown here is derived from an EMBL/GenBank/DDBJ whole genome shotgun (WGS) entry which is preliminary data.</text>
</comment>
<accession>A0A5N4CA20</accession>
<dbReference type="GO" id="GO:0060074">
    <property type="term" value="P:synapse maturation"/>
    <property type="evidence" value="ECO:0007669"/>
    <property type="project" value="TreeGrafter"/>
</dbReference>
<evidence type="ECO:0000259" key="8">
    <source>
        <dbReference type="PROSITE" id="PS01180"/>
    </source>
</evidence>
<dbReference type="EMBL" id="JWIN03000032">
    <property type="protein sequence ID" value="KAB1255224.1"/>
    <property type="molecule type" value="Genomic_DNA"/>
</dbReference>
<evidence type="ECO:0000259" key="9">
    <source>
        <dbReference type="PROSITE" id="PS50923"/>
    </source>
</evidence>
<evidence type="ECO:0000313" key="10">
    <source>
        <dbReference type="EMBL" id="KAB1255224.1"/>
    </source>
</evidence>
<dbReference type="InterPro" id="IPR000436">
    <property type="entry name" value="Sushi_SCR_CCP_dom"/>
</dbReference>
<feature type="domain" description="CUB" evidence="8">
    <location>
        <begin position="576"/>
        <end position="620"/>
    </location>
</feature>